<feature type="transmembrane region" description="Helical" evidence="7">
    <location>
        <begin position="288"/>
        <end position="312"/>
    </location>
</feature>
<feature type="domain" description="Major facilitator superfamily (MFS) profile" evidence="8">
    <location>
        <begin position="1"/>
        <end position="378"/>
    </location>
</feature>
<comment type="subcellular location">
    <subcellularLocation>
        <location evidence="1">Cell membrane</location>
        <topology evidence="1">Multi-pass membrane protein</topology>
    </subcellularLocation>
</comment>
<dbReference type="Pfam" id="PF07690">
    <property type="entry name" value="MFS_1"/>
    <property type="match status" value="1"/>
</dbReference>
<feature type="transmembrane region" description="Helical" evidence="7">
    <location>
        <begin position="67"/>
        <end position="86"/>
    </location>
</feature>
<feature type="transmembrane region" description="Helical" evidence="7">
    <location>
        <begin position="92"/>
        <end position="114"/>
    </location>
</feature>
<evidence type="ECO:0000256" key="4">
    <source>
        <dbReference type="ARBA" id="ARBA00022692"/>
    </source>
</evidence>
<feature type="transmembrane region" description="Helical" evidence="7">
    <location>
        <begin position="263"/>
        <end position="282"/>
    </location>
</feature>
<feature type="transmembrane region" description="Helical" evidence="7">
    <location>
        <begin position="324"/>
        <end position="343"/>
    </location>
</feature>
<evidence type="ECO:0000259" key="8">
    <source>
        <dbReference type="PROSITE" id="PS50850"/>
    </source>
</evidence>
<protein>
    <submittedName>
        <fullName evidence="9">MFS transporter</fullName>
    </submittedName>
</protein>
<reference evidence="9 10" key="1">
    <citation type="submission" date="2019-02" db="EMBL/GenBank/DDBJ databases">
        <title>Emended description of the genus Rhodopseudomonas and description of Rhodopseudomonas albus sp. nov., a non-phototrophic, heavy-metal-tolerant bacterium isolated from garden soil.</title>
        <authorList>
            <person name="Bao Z."/>
            <person name="Cao W.W."/>
            <person name="Sato Y."/>
            <person name="Nishizawa T."/>
            <person name="Zhao J."/>
            <person name="Guo Y."/>
            <person name="Ohta H."/>
        </authorList>
    </citation>
    <scope>NUCLEOTIDE SEQUENCE [LARGE SCALE GENOMIC DNA]</scope>
    <source>
        <strain evidence="9 10">SK50-23</strain>
    </source>
</reference>
<proteinExistence type="predicted"/>
<keyword evidence="6 7" id="KW-0472">Membrane</keyword>
<evidence type="ECO:0000256" key="6">
    <source>
        <dbReference type="ARBA" id="ARBA00023136"/>
    </source>
</evidence>
<dbReference type="InterPro" id="IPR011701">
    <property type="entry name" value="MFS"/>
</dbReference>
<evidence type="ECO:0000256" key="2">
    <source>
        <dbReference type="ARBA" id="ARBA00022448"/>
    </source>
</evidence>
<name>A0ABX8A5E8_9BRAD</name>
<keyword evidence="2" id="KW-0813">Transport</keyword>
<evidence type="ECO:0000256" key="3">
    <source>
        <dbReference type="ARBA" id="ARBA00022475"/>
    </source>
</evidence>
<keyword evidence="3" id="KW-1003">Cell membrane</keyword>
<dbReference type="PANTHER" id="PTHR23517">
    <property type="entry name" value="RESISTANCE PROTEIN MDTM, PUTATIVE-RELATED-RELATED"/>
    <property type="match status" value="1"/>
</dbReference>
<keyword evidence="5 7" id="KW-1133">Transmembrane helix</keyword>
<organism evidence="9 10">
    <name type="scientific">Tardiphaga alba</name>
    <dbReference type="NCBI Taxonomy" id="340268"/>
    <lineage>
        <taxon>Bacteria</taxon>
        <taxon>Pseudomonadati</taxon>
        <taxon>Pseudomonadota</taxon>
        <taxon>Alphaproteobacteria</taxon>
        <taxon>Hyphomicrobiales</taxon>
        <taxon>Nitrobacteraceae</taxon>
        <taxon>Tardiphaga</taxon>
    </lineage>
</organism>
<dbReference type="Gene3D" id="1.20.1250.20">
    <property type="entry name" value="MFS general substrate transporter like domains"/>
    <property type="match status" value="1"/>
</dbReference>
<keyword evidence="10" id="KW-1185">Reference proteome</keyword>
<feature type="transmembrane region" description="Helical" evidence="7">
    <location>
        <begin position="126"/>
        <end position="147"/>
    </location>
</feature>
<feature type="transmembrane region" description="Helical" evidence="7">
    <location>
        <begin position="153"/>
        <end position="171"/>
    </location>
</feature>
<dbReference type="EMBL" id="CP036498">
    <property type="protein sequence ID" value="QUS38919.1"/>
    <property type="molecule type" value="Genomic_DNA"/>
</dbReference>
<feature type="transmembrane region" description="Helical" evidence="7">
    <location>
        <begin position="34"/>
        <end position="55"/>
    </location>
</feature>
<dbReference type="InterPro" id="IPR005829">
    <property type="entry name" value="Sugar_transporter_CS"/>
</dbReference>
<accession>A0ABX8A5E8</accession>
<dbReference type="SUPFAM" id="SSF103473">
    <property type="entry name" value="MFS general substrate transporter"/>
    <property type="match status" value="1"/>
</dbReference>
<feature type="transmembrane region" description="Helical" evidence="7">
    <location>
        <begin position="198"/>
        <end position="218"/>
    </location>
</feature>
<gene>
    <name evidence="9" type="ORF">RPMA_08835</name>
</gene>
<feature type="transmembrane region" description="Helical" evidence="7">
    <location>
        <begin position="349"/>
        <end position="373"/>
    </location>
</feature>
<dbReference type="InterPro" id="IPR050171">
    <property type="entry name" value="MFS_Transporters"/>
</dbReference>
<evidence type="ECO:0000313" key="9">
    <source>
        <dbReference type="EMBL" id="QUS38919.1"/>
    </source>
</evidence>
<dbReference type="InterPro" id="IPR020846">
    <property type="entry name" value="MFS_dom"/>
</dbReference>
<dbReference type="PROSITE" id="PS50850">
    <property type="entry name" value="MFS"/>
    <property type="match status" value="1"/>
</dbReference>
<evidence type="ECO:0000313" key="10">
    <source>
        <dbReference type="Proteomes" id="UP000682843"/>
    </source>
</evidence>
<evidence type="ECO:0000256" key="5">
    <source>
        <dbReference type="ARBA" id="ARBA00022989"/>
    </source>
</evidence>
<dbReference type="Proteomes" id="UP000682843">
    <property type="component" value="Chromosome"/>
</dbReference>
<sequence length="379" mass="38998">MTAYSFVAAGTVVGSSSAATPLYRLYQESMHLTPLMITLVFAVYAISLLAALLTVGGLSDYVGRRPVILGGLIVNAVAMMLFSYATDVGDLILARAVQGLCVGASTTTLGAAILDSDRIRGPLLNSVSAFIGLMVGALGAGLLVTFAPDPFHLVYEVLFAITAVLIVLLWFMPETVSRKSGALASLRPNMRVPAQSRAALLMVAPATIASWALGGFYLSLMPTIVAVTMGVSAPWVGGVVVAVLMLSGALSVGALRHLPARRLLLIGTVTLSIGVAVTLLGIQQHSTMALFLGTAISGIGFGSSFAGVLSTLLPTAEAHQRAGLLATFYVISYLAFSLPALAAGVSVPFVGLAVVAYVYGAVVIVLAIVSLIASLRSSE</sequence>
<keyword evidence="4 7" id="KW-0812">Transmembrane</keyword>
<feature type="transmembrane region" description="Helical" evidence="7">
    <location>
        <begin position="224"/>
        <end position="251"/>
    </location>
</feature>
<dbReference type="RefSeq" id="WP_211912459.1">
    <property type="nucleotide sequence ID" value="NZ_CP036498.1"/>
</dbReference>
<dbReference type="InterPro" id="IPR036259">
    <property type="entry name" value="MFS_trans_sf"/>
</dbReference>
<dbReference type="PROSITE" id="PS00216">
    <property type="entry name" value="SUGAR_TRANSPORT_1"/>
    <property type="match status" value="1"/>
</dbReference>
<evidence type="ECO:0000256" key="1">
    <source>
        <dbReference type="ARBA" id="ARBA00004651"/>
    </source>
</evidence>
<evidence type="ECO:0000256" key="7">
    <source>
        <dbReference type="SAM" id="Phobius"/>
    </source>
</evidence>